<evidence type="ECO:0000256" key="4">
    <source>
        <dbReference type="ARBA" id="ARBA00022553"/>
    </source>
</evidence>
<dbReference type="InterPro" id="IPR048559">
    <property type="entry name" value="DAB1/2_SBM"/>
</dbReference>
<keyword evidence="5" id="KW-0221">Differentiation</keyword>
<evidence type="ECO:0000256" key="6">
    <source>
        <dbReference type="SAM" id="MobiDB-lite"/>
    </source>
</evidence>
<feature type="compositionally biased region" description="Low complexity" evidence="6">
    <location>
        <begin position="463"/>
        <end position="477"/>
    </location>
</feature>
<dbReference type="PROSITE" id="PS01179">
    <property type="entry name" value="PID"/>
    <property type="match status" value="1"/>
</dbReference>
<feature type="domain" description="PID" evidence="7">
    <location>
        <begin position="59"/>
        <end position="195"/>
    </location>
</feature>
<dbReference type="Pfam" id="PF21792">
    <property type="entry name" value="DAB2_SBM"/>
    <property type="match status" value="1"/>
</dbReference>
<comment type="subcellular location">
    <subcellularLocation>
        <location evidence="1">Cytoplasm</location>
    </subcellularLocation>
</comment>
<evidence type="ECO:0000256" key="3">
    <source>
        <dbReference type="ARBA" id="ARBA00022490"/>
    </source>
</evidence>
<dbReference type="CDD" id="cd01215">
    <property type="entry name" value="PTB_Dab"/>
    <property type="match status" value="1"/>
</dbReference>
<feature type="region of interest" description="Disordered" evidence="6">
    <location>
        <begin position="707"/>
        <end position="803"/>
    </location>
</feature>
<evidence type="ECO:0000313" key="8">
    <source>
        <dbReference type="EMBL" id="KAI2664656.1"/>
    </source>
</evidence>
<keyword evidence="3" id="KW-0963">Cytoplasm</keyword>
<keyword evidence="9" id="KW-1185">Reference proteome</keyword>
<gene>
    <name evidence="8" type="ORF">H4Q32_002909</name>
</gene>
<sequence length="803" mass="85345">MSQTPDAEPVTVVPAEPATTTEPASATTPTTPVTKTSFWRDRKKAPERTDEFLLARFQGDGVRYKAKLIGVDDVPEARGDKMSQDSMMKLKGMAIAARSQGKHKQRIWVNISLTGIKIVDEKTGVIEHEHVVNKISFIARDVTDNRAFGYVCGAEGQHQFFAIKTAQQAEPLVIDLKDLFQLIFNMKKKEQEAALKGEGNGTVIENGGDALLSLDGTGKTVKTVEQMDLFGDMSTPPDIHSPTPDSVLLLDFALVIGNQGNPFISFPSPLSNTRDDKPLLSISDIFPTYSSDPFSDDPFSPFTGQSDFMFSSNKESDLSSFLLNGPVLQQSLREDSSSSSQQFNGLSNAQLSHESKVNQLPLSDLHNGSNSHFSQNPFLRTSKTNPPILNGLYKSGPPVFQTPLLCNGSSKSVELFKTIPPASVQNGGLMVLCPPPQSSKSGCMRRREKSPGNDLFGAELFAPPAQNESQPSNQSSSIPADLFNTTPSSTVNALGSLSLGPTSVTQTPGTAPWSQPPTMFPPQGGVPQVPVPGQPNPFPQPSAFGGLPAPPWGQQGVSRFGPPAVTQAWGQPGMPAPVGAWPTSGPVASPFQPNQFAPMMPPNATMGMQQSAVVPPRPPPRPPVKEDPPVVKSAFTSLDPLGEKEKKTGKDMFKNFQMVKPQKAEQGTGSSTNGSFDQYFSSKVGLAQEVADYDDFDINQISVNSNGTSKLAPQQSPPTAAVPQGAGLNPAMDPAAGLLDAAFTPNPVPAPSNPTPTAGSNLFDDTFGTNPFGAPPMNTSTPATQTAAFADPFGDPFGGNPFA</sequence>
<reference evidence="8 9" key="1">
    <citation type="submission" date="2022-01" db="EMBL/GenBank/DDBJ databases">
        <title>A high-quality chromosome-level genome assembly of rohu carp, Labeo rohita.</title>
        <authorList>
            <person name="Arick M.A. II"/>
            <person name="Hsu C.-Y."/>
            <person name="Magbanua Z."/>
            <person name="Pechanova O."/>
            <person name="Grover C."/>
            <person name="Miller E."/>
            <person name="Thrash A."/>
            <person name="Ezzel L."/>
            <person name="Alam S."/>
            <person name="Benzie J."/>
            <person name="Hamilton M."/>
            <person name="Karsi A."/>
            <person name="Lawrence M.L."/>
            <person name="Peterson D.G."/>
        </authorList>
    </citation>
    <scope>NUCLEOTIDE SEQUENCE [LARGE SCALE GENOMIC DNA]</scope>
    <source>
        <strain evidence="9">BAU-BD-2019</strain>
        <tissue evidence="8">Blood</tissue>
    </source>
</reference>
<organism evidence="8 9">
    <name type="scientific">Labeo rohita</name>
    <name type="common">Indian major carp</name>
    <name type="synonym">Cyprinus rohita</name>
    <dbReference type="NCBI Taxonomy" id="84645"/>
    <lineage>
        <taxon>Eukaryota</taxon>
        <taxon>Metazoa</taxon>
        <taxon>Chordata</taxon>
        <taxon>Craniata</taxon>
        <taxon>Vertebrata</taxon>
        <taxon>Euteleostomi</taxon>
        <taxon>Actinopterygii</taxon>
        <taxon>Neopterygii</taxon>
        <taxon>Teleostei</taxon>
        <taxon>Ostariophysi</taxon>
        <taxon>Cypriniformes</taxon>
        <taxon>Cyprinidae</taxon>
        <taxon>Labeoninae</taxon>
        <taxon>Labeonini</taxon>
        <taxon>Labeo</taxon>
    </lineage>
</organism>
<dbReference type="InterPro" id="IPR011993">
    <property type="entry name" value="PH-like_dom_sf"/>
</dbReference>
<keyword evidence="4" id="KW-0597">Phosphoprotein</keyword>
<keyword evidence="2" id="KW-0217">Developmental protein</keyword>
<feature type="region of interest" description="Disordered" evidence="6">
    <location>
        <begin position="607"/>
        <end position="630"/>
    </location>
</feature>
<evidence type="ECO:0000259" key="7">
    <source>
        <dbReference type="PROSITE" id="PS01179"/>
    </source>
</evidence>
<feature type="compositionally biased region" description="Low complexity" evidence="6">
    <location>
        <begin position="1"/>
        <end position="34"/>
    </location>
</feature>
<feature type="compositionally biased region" description="Polar residues" evidence="6">
    <location>
        <begin position="483"/>
        <end position="513"/>
    </location>
</feature>
<feature type="compositionally biased region" description="Polar residues" evidence="6">
    <location>
        <begin position="777"/>
        <end position="787"/>
    </location>
</feature>
<evidence type="ECO:0000313" key="9">
    <source>
        <dbReference type="Proteomes" id="UP000830375"/>
    </source>
</evidence>
<dbReference type="PANTHER" id="PTHR47695">
    <property type="entry name" value="PID DOMAIN-CONTAINING PROTEIN"/>
    <property type="match status" value="1"/>
</dbReference>
<proteinExistence type="predicted"/>
<dbReference type="SMART" id="SM00462">
    <property type="entry name" value="PTB"/>
    <property type="match status" value="1"/>
</dbReference>
<feature type="region of interest" description="Disordered" evidence="6">
    <location>
        <begin position="361"/>
        <end position="381"/>
    </location>
</feature>
<name>A0ABQ8MP81_LABRO</name>
<accession>A0ABQ8MP81</accession>
<evidence type="ECO:0000256" key="2">
    <source>
        <dbReference type="ARBA" id="ARBA00022473"/>
    </source>
</evidence>
<feature type="region of interest" description="Disordered" evidence="6">
    <location>
        <begin position="437"/>
        <end position="516"/>
    </location>
</feature>
<comment type="caution">
    <text evidence="8">The sequence shown here is derived from an EMBL/GenBank/DDBJ whole genome shotgun (WGS) entry which is preliminary data.</text>
</comment>
<dbReference type="Gene3D" id="2.30.29.30">
    <property type="entry name" value="Pleckstrin-homology domain (PH domain)/Phosphotyrosine-binding domain (PTB)"/>
    <property type="match status" value="1"/>
</dbReference>
<dbReference type="Proteomes" id="UP000830375">
    <property type="component" value="Unassembled WGS sequence"/>
</dbReference>
<feature type="compositionally biased region" description="Polar residues" evidence="6">
    <location>
        <begin position="707"/>
        <end position="718"/>
    </location>
</feature>
<evidence type="ECO:0000256" key="5">
    <source>
        <dbReference type="ARBA" id="ARBA00022782"/>
    </source>
</evidence>
<dbReference type="SUPFAM" id="SSF50729">
    <property type="entry name" value="PH domain-like"/>
    <property type="match status" value="1"/>
</dbReference>
<feature type="region of interest" description="Disordered" evidence="6">
    <location>
        <begin position="1"/>
        <end position="42"/>
    </location>
</feature>
<dbReference type="InterPro" id="IPR006020">
    <property type="entry name" value="PTB/PI_dom"/>
</dbReference>
<dbReference type="EMBL" id="JACTAM010000005">
    <property type="protein sequence ID" value="KAI2664656.1"/>
    <property type="molecule type" value="Genomic_DNA"/>
</dbReference>
<dbReference type="InterPro" id="IPR048561">
    <property type="entry name" value="Dab_PTB"/>
</dbReference>
<protein>
    <recommendedName>
        <fullName evidence="7">PID domain-containing protein</fullName>
    </recommendedName>
</protein>
<evidence type="ECO:0000256" key="1">
    <source>
        <dbReference type="ARBA" id="ARBA00004496"/>
    </source>
</evidence>
<dbReference type="PANTHER" id="PTHR47695:SF5">
    <property type="entry name" value="DISABLED HOMOLOG 2"/>
    <property type="match status" value="1"/>
</dbReference>